<geneLocation type="plasmid" evidence="3 4">
    <name>unnamed 1</name>
</geneLocation>
<reference evidence="3 4" key="1">
    <citation type="submission" date="2016-02" db="EMBL/GenBank/DDBJ databases">
        <title>Complete Genome of H5569, the type strain of the newly described species Haematospirillium jordaniae.</title>
        <authorList>
            <person name="Nicholson A.C."/>
            <person name="Humrighouse B.W."/>
            <person name="Loparov V."/>
            <person name="McQuiston J.R."/>
        </authorList>
    </citation>
    <scope>NUCLEOTIDE SEQUENCE [LARGE SCALE GENOMIC DNA]</scope>
    <source>
        <strain evidence="3 4">H5569</strain>
        <plasmid evidence="4">Plasmid unnamed 1</plasmid>
    </source>
</reference>
<evidence type="ECO:0000259" key="1">
    <source>
        <dbReference type="Pfam" id="PF07484"/>
    </source>
</evidence>
<dbReference type="AlphaFoldDB" id="A0A143DG88"/>
<sequence length="398" mass="41642">MSAPHYYTLVTDAGHTRLTEALATAKPVVLSHFAFGDGNGAAYDPTPDQTALRREVWRTEINSIRTDPKNPAWLTVEAVIPARVGGWTVREAGVFDADGTMIAIAKYPESFKPQLDDGVGKDLCCRMILQHGNVSAVTLKIDPSVVLATRDHVSAEVAAAIASHAGPGHSPPDASTTVKGLVELATTAEARAGSSTHLAVTPAGLKAAMDAATIPAATPITPGIVRLATADEVKAGTDAEKAVTPAALAQAFPAPVGSVIMHAGQEPPPLYLKCNGALLSRAAYPELFTVIGTTFGSGDGSTTFAVPDLRGEFLRGWDDGRGVDSGRAFGSAQSDDFESHSHVSIGRSFNQGAFFATTGGYGIWPNGNIDPNYHRTSSEGGAETRPRNIALLACIRYR</sequence>
<dbReference type="InterPro" id="IPR011083">
    <property type="entry name" value="Phage_tail_collar_dom"/>
</dbReference>
<dbReference type="EMBL" id="CP014526">
    <property type="protein sequence ID" value="AMW35741.1"/>
    <property type="molecule type" value="Genomic_DNA"/>
</dbReference>
<dbReference type="KEGG" id="hjo:AY555_09955"/>
<dbReference type="InterPro" id="IPR037053">
    <property type="entry name" value="Phage_tail_collar_dom_sf"/>
</dbReference>
<name>A0A143DG88_9PROT</name>
<organism evidence="3 4">
    <name type="scientific">Haematospirillum jordaniae</name>
    <dbReference type="NCBI Taxonomy" id="1549855"/>
    <lineage>
        <taxon>Bacteria</taxon>
        <taxon>Pseudomonadati</taxon>
        <taxon>Pseudomonadota</taxon>
        <taxon>Alphaproteobacteria</taxon>
        <taxon>Rhodospirillales</taxon>
        <taxon>Novispirillaceae</taxon>
        <taxon>Haematospirillum</taxon>
    </lineage>
</organism>
<feature type="domain" description="Phage tail collar" evidence="1">
    <location>
        <begin position="257"/>
        <end position="314"/>
    </location>
</feature>
<dbReference type="PANTHER" id="PTHR35191">
    <property type="entry name" value="PROPHAGE SIDE TAIL FIBER PROTEIN HOMOLOG STFQ-RELATED"/>
    <property type="match status" value="1"/>
</dbReference>
<keyword evidence="4" id="KW-1185">Reference proteome</keyword>
<dbReference type="Pfam" id="PF07484">
    <property type="entry name" value="Collar"/>
    <property type="match status" value="1"/>
</dbReference>
<dbReference type="Proteomes" id="UP000076066">
    <property type="component" value="Plasmid unnamed 1"/>
</dbReference>
<dbReference type="Pfam" id="PF12571">
    <property type="entry name" value="Phage_tail_fib"/>
    <property type="match status" value="1"/>
</dbReference>
<dbReference type="InterPro" id="IPR022225">
    <property type="entry name" value="Phage_tail_fibre_N"/>
</dbReference>
<evidence type="ECO:0000313" key="3">
    <source>
        <dbReference type="EMBL" id="AMW35741.1"/>
    </source>
</evidence>
<dbReference type="InterPro" id="IPR051934">
    <property type="entry name" value="Phage_Tail_Fiber_Structural"/>
</dbReference>
<accession>A0A143DG88</accession>
<protein>
    <submittedName>
        <fullName evidence="3">Uncharacterized protein</fullName>
    </submittedName>
</protein>
<proteinExistence type="predicted"/>
<dbReference type="PANTHER" id="PTHR35191:SF1">
    <property type="entry name" value="PROPHAGE SIDE TAIL FIBER PROTEIN HOMOLOG STFQ-RELATED"/>
    <property type="match status" value="1"/>
</dbReference>
<evidence type="ECO:0000313" key="4">
    <source>
        <dbReference type="Proteomes" id="UP000076066"/>
    </source>
</evidence>
<keyword evidence="3" id="KW-0614">Plasmid</keyword>
<dbReference type="RefSeq" id="WP_066136990.1">
    <property type="nucleotide sequence ID" value="NZ_CP014526.1"/>
</dbReference>
<gene>
    <name evidence="3" type="ORF">AY555_09955</name>
</gene>
<dbReference type="OrthoDB" id="9810174at2"/>
<feature type="domain" description="Phage tail fibre protein N-terminal" evidence="2">
    <location>
        <begin position="5"/>
        <end position="151"/>
    </location>
</feature>
<dbReference type="GeneID" id="53317475"/>
<evidence type="ECO:0000259" key="2">
    <source>
        <dbReference type="Pfam" id="PF12571"/>
    </source>
</evidence>
<dbReference type="SUPFAM" id="SSF88874">
    <property type="entry name" value="Receptor-binding domain of short tail fibre protein gp12"/>
    <property type="match status" value="1"/>
</dbReference>
<dbReference type="Gene3D" id="3.90.1340.10">
    <property type="entry name" value="Phage tail collar domain"/>
    <property type="match status" value="1"/>
</dbReference>